<dbReference type="InterPro" id="IPR011025">
    <property type="entry name" value="GproteinA_insert"/>
</dbReference>
<dbReference type="Gene3D" id="3.40.50.300">
    <property type="entry name" value="P-loop containing nucleotide triphosphate hydrolases"/>
    <property type="match status" value="1"/>
</dbReference>
<dbReference type="GO" id="GO:0031752">
    <property type="term" value="F:D5 dopamine receptor binding"/>
    <property type="evidence" value="ECO:0007669"/>
    <property type="project" value="TreeGrafter"/>
</dbReference>
<evidence type="ECO:0000256" key="1">
    <source>
        <dbReference type="ARBA" id="ARBA00022723"/>
    </source>
</evidence>
<dbReference type="FunFam" id="3.40.50.300:FF:000754">
    <property type="entry name" value="Guanine nucleotide-binding protein subunit alpha-13"/>
    <property type="match status" value="1"/>
</dbReference>
<gene>
    <name evidence="8" type="ORF">SBAD_LOCUS8984</name>
</gene>
<feature type="binding site" evidence="6">
    <location>
        <begin position="260"/>
        <end position="263"/>
    </location>
    <ligand>
        <name>GTP</name>
        <dbReference type="ChEBI" id="CHEBI:37565"/>
    </ligand>
</feature>
<evidence type="ECO:0000256" key="5">
    <source>
        <dbReference type="ARBA" id="ARBA00023224"/>
    </source>
</evidence>
<proteinExistence type="predicted"/>
<dbReference type="EMBL" id="UZAM01012180">
    <property type="protein sequence ID" value="VDP20457.1"/>
    <property type="molecule type" value="Genomic_DNA"/>
</dbReference>
<dbReference type="GO" id="GO:0003924">
    <property type="term" value="F:GTPase activity"/>
    <property type="evidence" value="ECO:0007669"/>
    <property type="project" value="InterPro"/>
</dbReference>
<organism evidence="10">
    <name type="scientific">Soboliphyme baturini</name>
    <dbReference type="NCBI Taxonomy" id="241478"/>
    <lineage>
        <taxon>Eukaryota</taxon>
        <taxon>Metazoa</taxon>
        <taxon>Ecdysozoa</taxon>
        <taxon>Nematoda</taxon>
        <taxon>Enoplea</taxon>
        <taxon>Dorylaimia</taxon>
        <taxon>Dioctophymatida</taxon>
        <taxon>Dioctophymatoidea</taxon>
        <taxon>Soboliphymatidae</taxon>
        <taxon>Soboliphyme</taxon>
    </lineage>
</organism>
<sequence>MYEGCDDESFCISKIAYVKVLLLGSGESGKSTFLKQMVIIHGPGEFSYEKSQEYKKIIYGNIVNDMRTLIAAHDDFPDLPLQFPDRSLPCIQQIKNFVIRSNLVDEHHFMAIAPAIETLWNDNALKRTYDRRNQFQLADSCKYFFDDIARVKHRDYMPTNRDIIMCRKATRGINELTFNIQNVPFRFVDVGGQRSERQRWCECFAGITSILFLVASNEYDQIVFEDRRQKTNRLLESREVYETVVNNKFFTSVSFILFLNKTDLLTNKLSAPTASDIRKYFPKFTGNPRKLQDVQFFILELFKNVRRNTSQPFFYHFTTAIDTDNIRRVFQDCKEIILHQNLESLMMH</sequence>
<dbReference type="GO" id="GO:0005525">
    <property type="term" value="F:GTP binding"/>
    <property type="evidence" value="ECO:0007669"/>
    <property type="project" value="UniProtKB-KW"/>
</dbReference>
<dbReference type="SMART" id="SM00275">
    <property type="entry name" value="G_alpha"/>
    <property type="match status" value="1"/>
</dbReference>
<evidence type="ECO:0000256" key="7">
    <source>
        <dbReference type="PIRSR" id="PIRSR601019-2"/>
    </source>
</evidence>
<keyword evidence="1 7" id="KW-0479">Metal-binding</keyword>
<feature type="binding site" evidence="7">
    <location>
        <position position="170"/>
    </location>
    <ligand>
        <name>Mg(2+)</name>
        <dbReference type="ChEBI" id="CHEBI:18420"/>
    </ligand>
</feature>
<evidence type="ECO:0000313" key="9">
    <source>
        <dbReference type="Proteomes" id="UP000270296"/>
    </source>
</evidence>
<evidence type="ECO:0000313" key="8">
    <source>
        <dbReference type="EMBL" id="VDP20457.1"/>
    </source>
</evidence>
<dbReference type="InterPro" id="IPR027417">
    <property type="entry name" value="P-loop_NTPase"/>
</dbReference>
<dbReference type="PANTHER" id="PTHR10218:SF360">
    <property type="entry name" value="GUANINE NUCLEOTIDE-BINDING PROTEIN SUBUNIT ALPHA HOMOLOG"/>
    <property type="match status" value="1"/>
</dbReference>
<keyword evidence="9" id="KW-1185">Reference proteome</keyword>
<evidence type="ECO:0000313" key="10">
    <source>
        <dbReference type="WBParaSite" id="SBAD_0000930901-mRNA-1"/>
    </source>
</evidence>
<feature type="binding site" evidence="6">
    <location>
        <begin position="139"/>
        <end position="140"/>
    </location>
    <ligand>
        <name>GTP</name>
        <dbReference type="ChEBI" id="CHEBI:37565"/>
    </ligand>
</feature>
<dbReference type="GO" id="GO:0007266">
    <property type="term" value="P:Rho protein signal transduction"/>
    <property type="evidence" value="ECO:0007669"/>
    <property type="project" value="InterPro"/>
</dbReference>
<evidence type="ECO:0000256" key="3">
    <source>
        <dbReference type="ARBA" id="ARBA00022842"/>
    </source>
</evidence>
<reference evidence="8 9" key="2">
    <citation type="submission" date="2018-11" db="EMBL/GenBank/DDBJ databases">
        <authorList>
            <consortium name="Pathogen Informatics"/>
        </authorList>
    </citation>
    <scope>NUCLEOTIDE SEQUENCE [LARGE SCALE GENOMIC DNA]</scope>
</reference>
<dbReference type="Proteomes" id="UP000270296">
    <property type="component" value="Unassembled WGS sequence"/>
</dbReference>
<dbReference type="GO" id="GO:0007188">
    <property type="term" value="P:adenylate cyclase-modulating G protein-coupled receptor signaling pathway"/>
    <property type="evidence" value="ECO:0007669"/>
    <property type="project" value="TreeGrafter"/>
</dbReference>
<feature type="binding site" evidence="6">
    <location>
        <begin position="27"/>
        <end position="32"/>
    </location>
    <ligand>
        <name>GTP</name>
        <dbReference type="ChEBI" id="CHEBI:37565"/>
    </ligand>
</feature>
<dbReference type="CDD" id="cd00066">
    <property type="entry name" value="G-alpha"/>
    <property type="match status" value="1"/>
</dbReference>
<feature type="binding site" evidence="6">
    <location>
        <begin position="189"/>
        <end position="193"/>
    </location>
    <ligand>
        <name>GTP</name>
        <dbReference type="ChEBI" id="CHEBI:37565"/>
    </ligand>
</feature>
<keyword evidence="5" id="KW-0807">Transducer</keyword>
<name>A0A183IZD6_9BILA</name>
<keyword evidence="2 6" id="KW-0547">Nucleotide-binding</keyword>
<evidence type="ECO:0000256" key="4">
    <source>
        <dbReference type="ARBA" id="ARBA00023134"/>
    </source>
</evidence>
<dbReference type="InterPro" id="IPR000469">
    <property type="entry name" value="Gprotein_alpha_12/13"/>
</dbReference>
<accession>A0A183IZD6</accession>
<keyword evidence="4 6" id="KW-0342">GTP-binding</keyword>
<dbReference type="OrthoDB" id="5817230at2759"/>
<dbReference type="PANTHER" id="PTHR10218">
    <property type="entry name" value="GTP-BINDING PROTEIN ALPHA SUBUNIT"/>
    <property type="match status" value="1"/>
</dbReference>
<dbReference type="SUPFAM" id="SSF47895">
    <property type="entry name" value="Transducin (alpha subunit), insertion domain"/>
    <property type="match status" value="1"/>
</dbReference>
<dbReference type="Gene3D" id="1.10.400.10">
    <property type="entry name" value="GI Alpha 1, domain 2-like"/>
    <property type="match status" value="1"/>
</dbReference>
<feature type="binding site" evidence="6">
    <location>
        <position position="320"/>
    </location>
    <ligand>
        <name>GTP</name>
        <dbReference type="ChEBI" id="CHEBI:37565"/>
    </ligand>
</feature>
<dbReference type="GO" id="GO:0005737">
    <property type="term" value="C:cytoplasm"/>
    <property type="evidence" value="ECO:0007669"/>
    <property type="project" value="TreeGrafter"/>
</dbReference>
<dbReference type="GO" id="GO:0046872">
    <property type="term" value="F:metal ion binding"/>
    <property type="evidence" value="ECO:0007669"/>
    <property type="project" value="UniProtKB-KW"/>
</dbReference>
<dbReference type="AlphaFoldDB" id="A0A183IZD6"/>
<reference evidence="10" key="1">
    <citation type="submission" date="2016-06" db="UniProtKB">
        <authorList>
            <consortium name="WormBaseParasite"/>
        </authorList>
    </citation>
    <scope>IDENTIFICATION</scope>
</reference>
<dbReference type="PRINTS" id="PR00318">
    <property type="entry name" value="GPROTEINA"/>
</dbReference>
<dbReference type="InterPro" id="IPR001019">
    <property type="entry name" value="Gprotein_alpha_su"/>
</dbReference>
<dbReference type="GO" id="GO:0005834">
    <property type="term" value="C:heterotrimeric G-protein complex"/>
    <property type="evidence" value="ECO:0007669"/>
    <property type="project" value="TreeGrafter"/>
</dbReference>
<dbReference type="WBParaSite" id="SBAD_0000930901-mRNA-1">
    <property type="protein sequence ID" value="SBAD_0000930901-mRNA-1"/>
    <property type="gene ID" value="SBAD_0000930901"/>
</dbReference>
<evidence type="ECO:0000256" key="2">
    <source>
        <dbReference type="ARBA" id="ARBA00022741"/>
    </source>
</evidence>
<feature type="binding site" evidence="7">
    <location>
        <position position="31"/>
    </location>
    <ligand>
        <name>Mg(2+)</name>
        <dbReference type="ChEBI" id="CHEBI:18420"/>
    </ligand>
</feature>
<evidence type="ECO:0000256" key="6">
    <source>
        <dbReference type="PIRSR" id="PIRSR601019-1"/>
    </source>
</evidence>
<dbReference type="PRINTS" id="PR00440">
    <property type="entry name" value="GPROTEINA12"/>
</dbReference>
<dbReference type="GO" id="GO:0031683">
    <property type="term" value="F:G-protein beta/gamma-subunit complex binding"/>
    <property type="evidence" value="ECO:0007669"/>
    <property type="project" value="InterPro"/>
</dbReference>
<keyword evidence="3 7" id="KW-0460">Magnesium</keyword>
<dbReference type="Pfam" id="PF00503">
    <property type="entry name" value="G-alpha"/>
    <property type="match status" value="1"/>
</dbReference>
<dbReference type="PROSITE" id="PS51882">
    <property type="entry name" value="G_ALPHA"/>
    <property type="match status" value="1"/>
</dbReference>
<dbReference type="GO" id="GO:0031526">
    <property type="term" value="C:brush border membrane"/>
    <property type="evidence" value="ECO:0007669"/>
    <property type="project" value="TreeGrafter"/>
</dbReference>
<protein>
    <submittedName>
        <fullName evidence="10">G-protein alpha subunit</fullName>
    </submittedName>
</protein>
<dbReference type="SUPFAM" id="SSF52540">
    <property type="entry name" value="P-loop containing nucleoside triphosphate hydrolases"/>
    <property type="match status" value="1"/>
</dbReference>